<dbReference type="PANTHER" id="PTHR47199:SF2">
    <property type="entry name" value="PHOTOSYSTEM II STABILITY_ASSEMBLY FACTOR HCF136, CHLOROPLASTIC"/>
    <property type="match status" value="1"/>
</dbReference>
<evidence type="ECO:0000256" key="1">
    <source>
        <dbReference type="ARBA" id="ARBA00022531"/>
    </source>
</evidence>
<keyword evidence="2" id="KW-0604">Photosystem II</keyword>
<dbReference type="NCBIfam" id="NF010237">
    <property type="entry name" value="PRK13684.1"/>
    <property type="match status" value="1"/>
</dbReference>
<dbReference type="Gene3D" id="2.130.10.10">
    <property type="entry name" value="YVTN repeat-like/Quinoprotein amine dehydrogenase"/>
    <property type="match status" value="1"/>
</dbReference>
<dbReference type="EMBL" id="GDKF01007314">
    <property type="protein sequence ID" value="JAT71308.1"/>
    <property type="molecule type" value="Transcribed_RNA"/>
</dbReference>
<dbReference type="PANTHER" id="PTHR47199">
    <property type="entry name" value="PHOTOSYSTEM II STABILITY/ASSEMBLY FACTOR HCF136, CHLOROPLASTIC"/>
    <property type="match status" value="1"/>
</dbReference>
<gene>
    <name evidence="4" type="ORF">g.101198</name>
</gene>
<reference evidence="4" key="1">
    <citation type="submission" date="2015-08" db="EMBL/GenBank/DDBJ databases">
        <authorList>
            <person name="Babu N.S."/>
            <person name="Beckwith C.J."/>
            <person name="Beseler K.G."/>
            <person name="Brison A."/>
            <person name="Carone J.V."/>
            <person name="Caskin T.P."/>
            <person name="Diamond M."/>
            <person name="Durham M.E."/>
            <person name="Foxe J.M."/>
            <person name="Go M."/>
            <person name="Henderson B.A."/>
            <person name="Jones I.B."/>
            <person name="McGettigan J.A."/>
            <person name="Micheletti S.J."/>
            <person name="Nasrallah M.E."/>
            <person name="Ortiz D."/>
            <person name="Piller C.R."/>
            <person name="Privatt S.R."/>
            <person name="Schneider S.L."/>
            <person name="Sharp S."/>
            <person name="Smith T.C."/>
            <person name="Stanton J.D."/>
            <person name="Ullery H.E."/>
            <person name="Wilson R.J."/>
            <person name="Serrano M.G."/>
            <person name="Buck G."/>
            <person name="Lee V."/>
            <person name="Wang Y."/>
            <person name="Carvalho R."/>
            <person name="Voegtly L."/>
            <person name="Shi R."/>
            <person name="Duckworth R."/>
            <person name="Johnson A."/>
            <person name="Loviza R."/>
            <person name="Walstead R."/>
            <person name="Shah Z."/>
            <person name="Kiflezghi M."/>
            <person name="Wade K."/>
            <person name="Ball S.L."/>
            <person name="Bradley K.W."/>
            <person name="Asai D.J."/>
            <person name="Bowman C.A."/>
            <person name="Russell D.A."/>
            <person name="Pope W.H."/>
            <person name="Jacobs-Sera D."/>
            <person name="Hendrix R.W."/>
            <person name="Hatfull G.F."/>
        </authorList>
    </citation>
    <scope>NUCLEOTIDE SEQUENCE</scope>
</reference>
<dbReference type="InterPro" id="IPR028203">
    <property type="entry name" value="PSII_CF48-like_dom"/>
</dbReference>
<dbReference type="Pfam" id="PF14870">
    <property type="entry name" value="PSII_BNR"/>
    <property type="match status" value="1"/>
</dbReference>
<dbReference type="InterPro" id="IPR015943">
    <property type="entry name" value="WD40/YVTN_repeat-like_dom_sf"/>
</dbReference>
<dbReference type="GO" id="GO:0015979">
    <property type="term" value="P:photosynthesis"/>
    <property type="evidence" value="ECO:0007669"/>
    <property type="project" value="UniProtKB-KW"/>
</dbReference>
<proteinExistence type="predicted"/>
<dbReference type="GO" id="GO:0009523">
    <property type="term" value="C:photosystem II"/>
    <property type="evidence" value="ECO:0007669"/>
    <property type="project" value="UniProtKB-KW"/>
</dbReference>
<protein>
    <recommendedName>
        <fullName evidence="3">Photosynthesis system II assembly factor Ycf48/Hcf136-like domain-containing protein</fullName>
    </recommendedName>
</protein>
<evidence type="ECO:0000256" key="2">
    <source>
        <dbReference type="ARBA" id="ARBA00023276"/>
    </source>
</evidence>
<accession>A0A1D1ZWH3</accession>
<sequence length="432" mass="46528">PKHRSNCICSFQPRNVIRMPPFALQCNAHGLERPATGTEYSCGGRPSHPRSQRLQAPCRSAVRCQAGNDVSTGSEAAVHRRSAMLGGLAVGAALSMPMPGPASAGPVLSKDWAIVDLPIDPGVVLLDVDFTSSDPNHGFLLGTRQTLLETKDGGRNWEPRSVAAAQEEGFNYRFNSISFQGDEGWIVGKPAILLHSTDGGTNWERVPLSAKLPGTPVLITALEGKGAAELTTDQGAIYVTDNGGQNWTAAVKETVDATLNRVISSGISGASYYEGSFSNISRSNRGSYVAVSSRGNFFMTWRPGQAYWTPHNRPATRRLQNMGFTPSERLWLTTKGGDLYYTDLDTQSKFEQAKLGSRGFGILDVNFANQKVGFACGGSGSLFKTEDGGDSWKRERSTDDVAANLYQIKFTHGNNGFILGNNGVLLRYIGVA</sequence>
<feature type="non-terminal residue" evidence="4">
    <location>
        <position position="1"/>
    </location>
</feature>
<dbReference type="AlphaFoldDB" id="A0A1D1ZWH3"/>
<feature type="domain" description="Photosynthesis system II assembly factor Ycf48/Hcf136-like" evidence="3">
    <location>
        <begin position="109"/>
        <end position="429"/>
    </location>
</feature>
<evidence type="ECO:0000259" key="3">
    <source>
        <dbReference type="Pfam" id="PF14870"/>
    </source>
</evidence>
<evidence type="ECO:0000313" key="4">
    <source>
        <dbReference type="EMBL" id="JAT71308.1"/>
    </source>
</evidence>
<dbReference type="SUPFAM" id="SSF110296">
    <property type="entry name" value="Oligoxyloglucan reducing end-specific cellobiohydrolase"/>
    <property type="match status" value="1"/>
</dbReference>
<organism evidence="4">
    <name type="scientific">Auxenochlorella protothecoides</name>
    <name type="common">Green microalga</name>
    <name type="synonym">Chlorella protothecoides</name>
    <dbReference type="NCBI Taxonomy" id="3075"/>
    <lineage>
        <taxon>Eukaryota</taxon>
        <taxon>Viridiplantae</taxon>
        <taxon>Chlorophyta</taxon>
        <taxon>core chlorophytes</taxon>
        <taxon>Trebouxiophyceae</taxon>
        <taxon>Chlorellales</taxon>
        <taxon>Chlorellaceae</taxon>
        <taxon>Auxenochlorella</taxon>
    </lineage>
</organism>
<keyword evidence="1" id="KW-0602">Photosynthesis</keyword>
<name>A0A1D1ZWH3_AUXPR</name>